<evidence type="ECO:0000313" key="12">
    <source>
        <dbReference type="Proteomes" id="UP001320972"/>
    </source>
</evidence>
<dbReference type="InterPro" id="IPR014027">
    <property type="entry name" value="UDP-Glc/GDP-Man_DH_C"/>
</dbReference>
<dbReference type="SUPFAM" id="SSF52413">
    <property type="entry name" value="UDP-glucose/GDP-mannose dehydrogenase C-terminal domain"/>
    <property type="match status" value="1"/>
</dbReference>
<evidence type="ECO:0000256" key="7">
    <source>
        <dbReference type="PIRNR" id="PIRNR000124"/>
    </source>
</evidence>
<dbReference type="InterPro" id="IPR017476">
    <property type="entry name" value="UDP-Glc/GDP-Man"/>
</dbReference>
<dbReference type="Proteomes" id="UP001320972">
    <property type="component" value="Unassembled WGS sequence"/>
</dbReference>
<evidence type="ECO:0000256" key="6">
    <source>
        <dbReference type="ARBA" id="ARBA00049130"/>
    </source>
</evidence>
<dbReference type="Pfam" id="PF03721">
    <property type="entry name" value="UDPG_MGDP_dh_N"/>
    <property type="match status" value="1"/>
</dbReference>
<dbReference type="Proteomes" id="UP001321018">
    <property type="component" value="Unassembled WGS sequence"/>
</dbReference>
<gene>
    <name evidence="11" type="ORF">OB955_15750</name>
    <name evidence="10" type="ORF">OB960_15010</name>
</gene>
<keyword evidence="3" id="KW-0560">Oxidoreductase</keyword>
<dbReference type="PANTHER" id="PTHR43491:SF5">
    <property type="entry name" value="UDP-N-ACETYL-D-MANNOSAMINE DEHYDROGENASE"/>
    <property type="match status" value="1"/>
</dbReference>
<sequence>MSGEPVRLYNSTASTPTQREAFTSGNVPVAVYGLGKMGLPLAAVYAETAGNVIGVDIDPDVVETINDGGCHVTGEPELPEVVADQVDRGRLEATTDGAAAAARASVHVIIVPTLVDDDEPDLSTIEAVVEDIAEGLSPGDLVIAESTLPPGTCEDVIYPHLAAESGLSTGEFGVAFCPERTASGTALRDIRGAYPKVVGGIDDESARVASLLYSELSSNEIHVVRDTTTAEAVKVFEGVYRDVNIGLANELGRIADDLGISVREAIETANHIPMCHLHDPGPGVGGHCIPYYPHFLLAQTEDPMPVTRTARETNDEMPAFTVEKLERELAASGTDIADATVLVLGITYRPGVEETRASPALGVIERLDELGAEVVASDPLVDPAEFGAQPVALEELPDRDFDGAILVTPQAAFDTIDWDEIDPMVVLDGRDALDLEDSHHEYHTLGGSVADRPKIIEGEGNENDEVPEYLPARNEDASASTSRADQ</sequence>
<evidence type="ECO:0000259" key="9">
    <source>
        <dbReference type="SMART" id="SM00984"/>
    </source>
</evidence>
<dbReference type="EMBL" id="JAOPKB010000010">
    <property type="protein sequence ID" value="MCU4974182.1"/>
    <property type="molecule type" value="Genomic_DNA"/>
</dbReference>
<comment type="similarity">
    <text evidence="7">Belongs to the UDP-glucose/GDP-mannose dehydrogenase family.</text>
</comment>
<evidence type="ECO:0000313" key="11">
    <source>
        <dbReference type="EMBL" id="MCU4974182.1"/>
    </source>
</evidence>
<dbReference type="RefSeq" id="WP_338004524.1">
    <property type="nucleotide sequence ID" value="NZ_JAOPKA010000010.1"/>
</dbReference>
<dbReference type="PIRSF" id="PIRSF500136">
    <property type="entry name" value="UDP_ManNAc_DH"/>
    <property type="match status" value="1"/>
</dbReference>
<dbReference type="Pfam" id="PF03720">
    <property type="entry name" value="UDPG_MGDP_dh_C"/>
    <property type="match status" value="1"/>
</dbReference>
<dbReference type="InterPro" id="IPR001732">
    <property type="entry name" value="UDP-Glc/GDP-Man_DH_N"/>
</dbReference>
<comment type="catalytic activity">
    <reaction evidence="6">
        <text>UDP-N-acetyl-alpha-D-mannosamine + 2 NAD(+) + H2O = UDP-N-acetyl-alpha-D-mannosaminouronate + 2 NADH + 3 H(+)</text>
        <dbReference type="Rhea" id="RHEA:25780"/>
        <dbReference type="ChEBI" id="CHEBI:15377"/>
        <dbReference type="ChEBI" id="CHEBI:15378"/>
        <dbReference type="ChEBI" id="CHEBI:57540"/>
        <dbReference type="ChEBI" id="CHEBI:57945"/>
        <dbReference type="ChEBI" id="CHEBI:68623"/>
        <dbReference type="ChEBI" id="CHEBI:70731"/>
        <dbReference type="EC" id="1.1.1.336"/>
    </reaction>
</comment>
<dbReference type="SMART" id="SM00984">
    <property type="entry name" value="UDPG_MGDP_dh_C"/>
    <property type="match status" value="1"/>
</dbReference>
<feature type="region of interest" description="Disordered" evidence="8">
    <location>
        <begin position="444"/>
        <end position="486"/>
    </location>
</feature>
<evidence type="ECO:0000256" key="4">
    <source>
        <dbReference type="ARBA" id="ARBA00023027"/>
    </source>
</evidence>
<feature type="domain" description="UDP-glucose/GDP-mannose dehydrogenase C-terminal" evidence="9">
    <location>
        <begin position="342"/>
        <end position="435"/>
    </location>
</feature>
<evidence type="ECO:0000313" key="10">
    <source>
        <dbReference type="EMBL" id="MCU4742703.1"/>
    </source>
</evidence>
<dbReference type="InterPro" id="IPR036291">
    <property type="entry name" value="NAD(P)-bd_dom_sf"/>
</dbReference>
<dbReference type="GO" id="GO:0000271">
    <property type="term" value="P:polysaccharide biosynthetic process"/>
    <property type="evidence" value="ECO:0007669"/>
    <property type="project" value="InterPro"/>
</dbReference>
<evidence type="ECO:0000256" key="8">
    <source>
        <dbReference type="SAM" id="MobiDB-lite"/>
    </source>
</evidence>
<dbReference type="PIRSF" id="PIRSF000124">
    <property type="entry name" value="UDPglc_GDPman_dh"/>
    <property type="match status" value="1"/>
</dbReference>
<dbReference type="InterPro" id="IPR014026">
    <property type="entry name" value="UDP-Glc/GDP-Man_DH_dimer"/>
</dbReference>
<protein>
    <recommendedName>
        <fullName evidence="2">UDP-N-acetyl-D-mannosamine dehydrogenase</fullName>
        <ecNumber evidence="1">1.1.1.336</ecNumber>
    </recommendedName>
    <alternativeName>
        <fullName evidence="5">UDP-ManNAc 6-dehydrogenase</fullName>
    </alternativeName>
</protein>
<proteinExistence type="inferred from homology"/>
<dbReference type="InterPro" id="IPR008927">
    <property type="entry name" value="6-PGluconate_DH-like_C_sf"/>
</dbReference>
<dbReference type="GO" id="GO:0089714">
    <property type="term" value="F:UDP-N-acetyl-D-mannosamine dehydrogenase activity"/>
    <property type="evidence" value="ECO:0007669"/>
    <property type="project" value="UniProtKB-EC"/>
</dbReference>
<dbReference type="PANTHER" id="PTHR43491">
    <property type="entry name" value="UDP-N-ACETYL-D-MANNOSAMINE DEHYDROGENASE"/>
    <property type="match status" value="1"/>
</dbReference>
<dbReference type="InterPro" id="IPR036220">
    <property type="entry name" value="UDP-Glc/GDP-Man_DH_C_sf"/>
</dbReference>
<comment type="caution">
    <text evidence="10">The sequence shown here is derived from an EMBL/GenBank/DDBJ whole genome shotgun (WGS) entry which is preliminary data.</text>
</comment>
<accession>A0AAP3E2K9</accession>
<dbReference type="EMBL" id="JAOPKA010000010">
    <property type="protein sequence ID" value="MCU4742703.1"/>
    <property type="molecule type" value="Genomic_DNA"/>
</dbReference>
<evidence type="ECO:0000313" key="13">
    <source>
        <dbReference type="Proteomes" id="UP001321018"/>
    </source>
</evidence>
<name>A0AAP3E2K9_9EURY</name>
<keyword evidence="12" id="KW-1185">Reference proteome</keyword>
<evidence type="ECO:0000256" key="5">
    <source>
        <dbReference type="ARBA" id="ARBA00030172"/>
    </source>
</evidence>
<evidence type="ECO:0000256" key="2">
    <source>
        <dbReference type="ARBA" id="ARBA00016796"/>
    </source>
</evidence>
<keyword evidence="4" id="KW-0520">NAD</keyword>
<organism evidence="10 13">
    <name type="scientific">Natronoglomus mannanivorans</name>
    <dbReference type="NCBI Taxonomy" id="2979990"/>
    <lineage>
        <taxon>Archaea</taxon>
        <taxon>Methanobacteriati</taxon>
        <taxon>Methanobacteriota</taxon>
        <taxon>Stenosarchaea group</taxon>
        <taxon>Halobacteria</taxon>
        <taxon>Halobacteriales</taxon>
        <taxon>Natrialbaceae</taxon>
        <taxon>Natronoglomus</taxon>
    </lineage>
</organism>
<dbReference type="Gene3D" id="3.40.50.720">
    <property type="entry name" value="NAD(P)-binding Rossmann-like Domain"/>
    <property type="match status" value="2"/>
</dbReference>
<dbReference type="AlphaFoldDB" id="A0AAP3E2K9"/>
<dbReference type="NCBIfam" id="TIGR03026">
    <property type="entry name" value="NDP-sugDHase"/>
    <property type="match status" value="1"/>
</dbReference>
<reference evidence="10 12" key="1">
    <citation type="submission" date="2022-09" db="EMBL/GenBank/DDBJ databases">
        <title>Enrichment on poylsaccharides allowed isolation of novel metabolic and taxonomic groups of Haloarchaea.</title>
        <authorList>
            <person name="Sorokin D.Y."/>
            <person name="Elcheninov A.G."/>
            <person name="Khizhniak T.V."/>
            <person name="Kolganova T.V."/>
            <person name="Kublanov I.V."/>
        </authorList>
    </citation>
    <scope>NUCLEOTIDE SEQUENCE</scope>
    <source>
        <strain evidence="11 12">AArc-m2/3/4</strain>
        <strain evidence="10">AArc-xg1-1</strain>
    </source>
</reference>
<dbReference type="SUPFAM" id="SSF51735">
    <property type="entry name" value="NAD(P)-binding Rossmann-fold domains"/>
    <property type="match status" value="1"/>
</dbReference>
<dbReference type="SUPFAM" id="SSF48179">
    <property type="entry name" value="6-phosphogluconate dehydrogenase C-terminal domain-like"/>
    <property type="match status" value="1"/>
</dbReference>
<dbReference type="GO" id="GO:0051287">
    <property type="term" value="F:NAD binding"/>
    <property type="evidence" value="ECO:0007669"/>
    <property type="project" value="InterPro"/>
</dbReference>
<feature type="compositionally biased region" description="Polar residues" evidence="8">
    <location>
        <begin position="477"/>
        <end position="486"/>
    </location>
</feature>
<dbReference type="GO" id="GO:0016628">
    <property type="term" value="F:oxidoreductase activity, acting on the CH-CH group of donors, NAD or NADP as acceptor"/>
    <property type="evidence" value="ECO:0007669"/>
    <property type="project" value="InterPro"/>
</dbReference>
<evidence type="ECO:0000256" key="1">
    <source>
        <dbReference type="ARBA" id="ARBA00012935"/>
    </source>
</evidence>
<dbReference type="Pfam" id="PF00984">
    <property type="entry name" value="UDPG_MGDP_dh"/>
    <property type="match status" value="1"/>
</dbReference>
<dbReference type="EC" id="1.1.1.336" evidence="1"/>
<dbReference type="InterPro" id="IPR028359">
    <property type="entry name" value="UDP_ManNAc/GlcNAc_DH"/>
</dbReference>
<evidence type="ECO:0000256" key="3">
    <source>
        <dbReference type="ARBA" id="ARBA00023002"/>
    </source>
</evidence>